<feature type="domain" description="N-acetyltransferase" evidence="1">
    <location>
        <begin position="3"/>
        <end position="148"/>
    </location>
</feature>
<keyword evidence="2" id="KW-0012">Acyltransferase</keyword>
<evidence type="ECO:0000259" key="1">
    <source>
        <dbReference type="PROSITE" id="PS51186"/>
    </source>
</evidence>
<dbReference type="EMBL" id="JBHTMY010000001">
    <property type="protein sequence ID" value="MFD1314059.1"/>
    <property type="molecule type" value="Genomic_DNA"/>
</dbReference>
<dbReference type="EC" id="2.3.-.-" evidence="2"/>
<dbReference type="RefSeq" id="WP_377175310.1">
    <property type="nucleotide sequence ID" value="NZ_JBHTMY010000001.1"/>
</dbReference>
<dbReference type="Proteomes" id="UP001597201">
    <property type="component" value="Unassembled WGS sequence"/>
</dbReference>
<name>A0ABW3Y023_9FLAO</name>
<comment type="caution">
    <text evidence="2">The sequence shown here is derived from an EMBL/GenBank/DDBJ whole genome shotgun (WGS) entry which is preliminary data.</text>
</comment>
<proteinExistence type="predicted"/>
<sequence length="148" mass="17127">MMLKFRKAEIKDQSHLNQISLASKKYWGYPDEWIEQWKDDLFISIDDITQNTVQVAQFKEKIIGFCSVSEEGDFFEIDHLWILPEFVGKGYGKKLLDYTLGLVSHSTKPIQVVSDPNAEGFYKKSGFITIGKIESYPPGRFLPLMRKI</sequence>
<evidence type="ECO:0000313" key="2">
    <source>
        <dbReference type="EMBL" id="MFD1314059.1"/>
    </source>
</evidence>
<dbReference type="SUPFAM" id="SSF55729">
    <property type="entry name" value="Acyl-CoA N-acyltransferases (Nat)"/>
    <property type="match status" value="1"/>
</dbReference>
<accession>A0ABW3Y023</accession>
<reference evidence="3" key="1">
    <citation type="journal article" date="2019" name="Int. J. Syst. Evol. Microbiol.">
        <title>The Global Catalogue of Microorganisms (GCM) 10K type strain sequencing project: providing services to taxonomists for standard genome sequencing and annotation.</title>
        <authorList>
            <consortium name="The Broad Institute Genomics Platform"/>
            <consortium name="The Broad Institute Genome Sequencing Center for Infectious Disease"/>
            <person name="Wu L."/>
            <person name="Ma J."/>
        </authorList>
    </citation>
    <scope>NUCLEOTIDE SEQUENCE [LARGE SCALE GENOMIC DNA]</scope>
    <source>
        <strain evidence="3">CCUG 61485</strain>
    </source>
</reference>
<dbReference type="InterPro" id="IPR016181">
    <property type="entry name" value="Acyl_CoA_acyltransferase"/>
</dbReference>
<dbReference type="GO" id="GO:0016746">
    <property type="term" value="F:acyltransferase activity"/>
    <property type="evidence" value="ECO:0007669"/>
    <property type="project" value="UniProtKB-KW"/>
</dbReference>
<keyword evidence="3" id="KW-1185">Reference proteome</keyword>
<protein>
    <submittedName>
        <fullName evidence="2">GNAT family N-acetyltransferase</fullName>
        <ecNumber evidence="2">2.3.-.-</ecNumber>
    </submittedName>
</protein>
<dbReference type="PROSITE" id="PS51186">
    <property type="entry name" value="GNAT"/>
    <property type="match status" value="1"/>
</dbReference>
<organism evidence="2 3">
    <name type="scientific">Namhaeicola litoreus</name>
    <dbReference type="NCBI Taxonomy" id="1052145"/>
    <lineage>
        <taxon>Bacteria</taxon>
        <taxon>Pseudomonadati</taxon>
        <taxon>Bacteroidota</taxon>
        <taxon>Flavobacteriia</taxon>
        <taxon>Flavobacteriales</taxon>
        <taxon>Flavobacteriaceae</taxon>
        <taxon>Namhaeicola</taxon>
    </lineage>
</organism>
<dbReference type="InterPro" id="IPR000182">
    <property type="entry name" value="GNAT_dom"/>
</dbReference>
<keyword evidence="2" id="KW-0808">Transferase</keyword>
<evidence type="ECO:0000313" key="3">
    <source>
        <dbReference type="Proteomes" id="UP001597201"/>
    </source>
</evidence>
<dbReference type="Gene3D" id="3.40.630.30">
    <property type="match status" value="1"/>
</dbReference>
<dbReference type="CDD" id="cd04301">
    <property type="entry name" value="NAT_SF"/>
    <property type="match status" value="1"/>
</dbReference>
<dbReference type="Pfam" id="PF13673">
    <property type="entry name" value="Acetyltransf_10"/>
    <property type="match status" value="1"/>
</dbReference>
<gene>
    <name evidence="2" type="ORF">ACFQ39_00390</name>
</gene>